<sequence>MNLLPWLLLAVGRGELCLPDGIPEADREFLQRSTGELDVIQLLAFSWSSAELVSIIARIVVEEVLGYRASISDLRPLAVLDAALPLSGCRSTNCSELSPQVGHIALETWIGAYGAEFQIFRERHPSRVPEDLGTMGYSGEEAMYVSQDVLQEAYGATGHTLQFYMSYNTSNYDAKKHFDKLTDLPAEEIAFCNETGRLWTDTTAMNPYAQWTGDLDGLVEVAGGYHAKCPDGRFWISPACRHNTSKCIPVVSNRLGWLVDTFMFWSAAYGMPTAIGISLSVQLHIDHFTNHRSLTYWYRPDVRFAHLDPQPIIFPRHRASEWAQGNKRSMTQGSYIGKLVARELRFQAFNVYEFVKNMEFDLSEVQTQLMKVATENQSLEVVACHWVLSNSQRWRNWLRKDTSCFPGYGLVDARGSFVRSRAAAVSCKFCSSGTASRSLVDDSGQTYTCESCPAGTYQSASGGTSCRDCEPGRVGAVNGLTECEVCTLGSYANTSGMTQCQQCGSGGEQWTTSRVTLGQERWLEVEGAPDESFCHCRSGWFLHDGACQVCSDGTKCAGSDQLELLPGFFSSPEDPGSVFRCESVGVCPGGSPGTCAAGREVSSVACSTCLTGLRPSGETCEPCGGGDYVFLVFVVLVIFLSTGWLHAWFLYQAKHHIVRQGALLSVTMYITQLVVYLQLLVVIQKIEVNWGEPFLLILDWLSFLSLDALVKSLHAISCVARLTPTLQFLLQTLAVPAAFMVAPTCTHLFLQTPCALRKRRRGSSKLYVLLETLGSLSVLFFIVLCTAVVEPLQCQEHPNGMSTLQSSVSVFCNFTGVHLHLCIIGGILGLLPLGFLSLCAWAVLCELPRRVQMADMKFMVAFSFLVLRFSPGLEAFAIFLLLRNVLFALAPVLPSASASLLLVHVLICSNFFVVALFKPWRTLHASYSDIAANMIFLVIIFQASFFVSEVDKVASMVLCTAALCAILLGLTGLSFYTMAKLLLSRNGKRYRYFLSHQKSAAGCLARLLKIELQVRGLSSFLDADDLTDLSWLFAVLSQNVEALVVIATPMYLTRTWCVAELVTARLHQLDATLLALPHFFMPSDAFIDEYESMAQSKIDLASWGFGATDITETIRWLRTLRSFTLQSPLGRSQITDAVNFLTGTSRPSSEVVESDCLILADQESMEAVATAHILRHFMAPHVLHLCNVLPKVLGATDKIKRTTQSLDTSNVSYRPLLLVMVCTHGCLVSGHMVDWVLQAYRVASSCNVLPVTAEDGFQIPPPTELQELHRHPKVQSARDFHAAETYVKVLKAIFVQVAVHFLPQSFSESSLELKAKQVASRLQREHSANLSSLLDMTTTGSETKSEHQTNPDTYTLDPGPGFNLRPELSTAGIALPEQTCSDRSSEQQVLQLHVLTLLERMQAAESGVLATSRQLPALHSRVPVGKGSKLPQLSAVGAESRKAWYVLAAGLCAKGCGSQWRRRTTLRAVLQQEAPLQTRERRSERGKVLPNHDAFPPPPKVPTTWWQLLHHVLFFGLELWTVLFEPSWVPDWKLTFFMYLYGDFMSALLHRTFDHEECLKVPALDFVAYGFQMHHAWPMESTRGVGLYRLFCDTVRIQWILLVCFAALSNHTLLAAQILYLKLLFGAYGSAVGHFYAHFPEGTRPFAVRVLQRLHLLLPPQHHAVHHREPYNENLTSVSGLTDFIVNPLLKDCPFLPALLTLLGLSMFDIRLIEGLYTGLF</sequence>
<gene>
    <name evidence="10" type="ORF">AK812_SmicGene13585</name>
</gene>
<keyword evidence="4 7" id="KW-1133">Transmembrane helix</keyword>
<dbReference type="InterPro" id="IPR009030">
    <property type="entry name" value="Growth_fac_rcpt_cys_sf"/>
</dbReference>
<dbReference type="InterPro" id="IPR035897">
    <property type="entry name" value="Toll_tir_struct_dom_sf"/>
</dbReference>
<feature type="transmembrane region" description="Helical" evidence="7">
    <location>
        <begin position="896"/>
        <end position="917"/>
    </location>
</feature>
<feature type="transmembrane region" description="Helical" evidence="7">
    <location>
        <begin position="1599"/>
        <end position="1620"/>
    </location>
</feature>
<proteinExistence type="inferred from homology"/>
<evidence type="ECO:0000256" key="1">
    <source>
        <dbReference type="ARBA" id="ARBA00004141"/>
    </source>
</evidence>
<reference evidence="10 11" key="1">
    <citation type="submission" date="2016-02" db="EMBL/GenBank/DDBJ databases">
        <title>Genome analysis of coral dinoflagellate symbionts highlights evolutionary adaptations to a symbiotic lifestyle.</title>
        <authorList>
            <person name="Aranda M."/>
            <person name="Li Y."/>
            <person name="Liew Y.J."/>
            <person name="Baumgarten S."/>
            <person name="Simakov O."/>
            <person name="Wilson M."/>
            <person name="Piel J."/>
            <person name="Ashoor H."/>
            <person name="Bougouffa S."/>
            <person name="Bajic V.B."/>
            <person name="Ryu T."/>
            <person name="Ravasi T."/>
            <person name="Bayer T."/>
            <person name="Micklem G."/>
            <person name="Kim H."/>
            <person name="Bhak J."/>
            <person name="Lajeunesse T.C."/>
            <person name="Voolstra C.R."/>
        </authorList>
    </citation>
    <scope>NUCLEOTIDE SEQUENCE [LARGE SCALE GENOMIC DNA]</scope>
    <source>
        <strain evidence="10 11">CCMP2467</strain>
    </source>
</reference>
<feature type="transmembrane region" description="Helical" evidence="7">
    <location>
        <begin position="865"/>
        <end position="890"/>
    </location>
</feature>
<protein>
    <recommendedName>
        <fullName evidence="9">Lipid desaturase domain-containing protein</fullName>
    </recommendedName>
</protein>
<dbReference type="Gene3D" id="3.40.190.10">
    <property type="entry name" value="Periplasmic binding protein-like II"/>
    <property type="match status" value="1"/>
</dbReference>
<dbReference type="Pfam" id="PF10520">
    <property type="entry name" value="Lipid_desat"/>
    <property type="match status" value="1"/>
</dbReference>
<keyword evidence="3 7" id="KW-0812">Transmembrane</keyword>
<dbReference type="SUPFAM" id="SSF57184">
    <property type="entry name" value="Growth factor receptor domain"/>
    <property type="match status" value="1"/>
</dbReference>
<accession>A0A1Q9E7S4</accession>
<comment type="subcellular location">
    <subcellularLocation>
        <location evidence="1">Membrane</location>
        <topology evidence="1">Multi-pass membrane protein</topology>
    </subcellularLocation>
</comment>
<feature type="transmembrane region" description="Helical" evidence="7">
    <location>
        <begin position="663"/>
        <end position="683"/>
    </location>
</feature>
<dbReference type="PANTHER" id="PTHR46967">
    <property type="entry name" value="INSULIN-LIKE GROWTH FACTOR BINDING PROTEIN,N-TERMINAL"/>
    <property type="match status" value="1"/>
</dbReference>
<dbReference type="Gene3D" id="3.40.50.10140">
    <property type="entry name" value="Toll/interleukin-1 receptor homology (TIR) domain"/>
    <property type="match status" value="1"/>
</dbReference>
<feature type="region of interest" description="Disordered" evidence="6">
    <location>
        <begin position="1329"/>
        <end position="1361"/>
    </location>
</feature>
<feature type="transmembrane region" description="Helical" evidence="7">
    <location>
        <begin position="728"/>
        <end position="750"/>
    </location>
</feature>
<dbReference type="PANTHER" id="PTHR46967:SF2">
    <property type="entry name" value="SUSHI, VON WILLEBRAND FACTOR TYPE A, EGF AND PENTRAXIN DOMAIN-CONTAINING PROTEIN 1-LIKE"/>
    <property type="match status" value="1"/>
</dbReference>
<feature type="transmembrane region" description="Helical" evidence="7">
    <location>
        <begin position="817"/>
        <end position="844"/>
    </location>
</feature>
<keyword evidence="11" id="KW-1185">Reference proteome</keyword>
<evidence type="ECO:0000256" key="4">
    <source>
        <dbReference type="ARBA" id="ARBA00022989"/>
    </source>
</evidence>
<feature type="transmembrane region" description="Helical" evidence="7">
    <location>
        <begin position="953"/>
        <end position="979"/>
    </location>
</feature>
<comment type="similarity">
    <text evidence="2">Belongs to the fatty acid desaturase CarF family.</text>
</comment>
<keyword evidence="5 7" id="KW-0472">Membrane</keyword>
<feature type="transmembrane region" description="Helical" evidence="7">
    <location>
        <begin position="929"/>
        <end position="947"/>
    </location>
</feature>
<evidence type="ECO:0000313" key="10">
    <source>
        <dbReference type="EMBL" id="OLQ03466.1"/>
    </source>
</evidence>
<keyword evidence="8" id="KW-0732">Signal</keyword>
<name>A0A1Q9E7S4_SYMMI</name>
<feature type="chain" id="PRO_5013249107" description="Lipid desaturase domain-containing protein" evidence="8">
    <location>
        <begin position="20"/>
        <end position="1721"/>
    </location>
</feature>
<evidence type="ECO:0000256" key="5">
    <source>
        <dbReference type="ARBA" id="ARBA00023136"/>
    </source>
</evidence>
<evidence type="ECO:0000256" key="2">
    <source>
        <dbReference type="ARBA" id="ARBA00007620"/>
    </source>
</evidence>
<evidence type="ECO:0000256" key="3">
    <source>
        <dbReference type="ARBA" id="ARBA00022692"/>
    </source>
</evidence>
<feature type="transmembrane region" description="Helical" evidence="7">
    <location>
        <begin position="628"/>
        <end position="651"/>
    </location>
</feature>
<feature type="compositionally biased region" description="Polar residues" evidence="6">
    <location>
        <begin position="1329"/>
        <end position="1342"/>
    </location>
</feature>
<dbReference type="GO" id="GO:0006631">
    <property type="term" value="P:fatty acid metabolic process"/>
    <property type="evidence" value="ECO:0007669"/>
    <property type="project" value="UniProtKB-UniPathway"/>
</dbReference>
<organism evidence="10 11">
    <name type="scientific">Symbiodinium microadriaticum</name>
    <name type="common">Dinoflagellate</name>
    <name type="synonym">Zooxanthella microadriatica</name>
    <dbReference type="NCBI Taxonomy" id="2951"/>
    <lineage>
        <taxon>Eukaryota</taxon>
        <taxon>Sar</taxon>
        <taxon>Alveolata</taxon>
        <taxon>Dinophyceae</taxon>
        <taxon>Suessiales</taxon>
        <taxon>Symbiodiniaceae</taxon>
        <taxon>Symbiodinium</taxon>
    </lineage>
</organism>
<evidence type="ECO:0000313" key="11">
    <source>
        <dbReference type="Proteomes" id="UP000186817"/>
    </source>
</evidence>
<dbReference type="EMBL" id="LSRX01000235">
    <property type="protein sequence ID" value="OLQ03466.1"/>
    <property type="molecule type" value="Genomic_DNA"/>
</dbReference>
<evidence type="ECO:0000256" key="7">
    <source>
        <dbReference type="SAM" id="Phobius"/>
    </source>
</evidence>
<dbReference type="InterPro" id="IPR019547">
    <property type="entry name" value="Lipid_desat"/>
</dbReference>
<dbReference type="SUPFAM" id="SSF52200">
    <property type="entry name" value="Toll/Interleukin receptor TIR domain"/>
    <property type="match status" value="1"/>
</dbReference>
<feature type="signal peptide" evidence="8">
    <location>
        <begin position="1"/>
        <end position="19"/>
    </location>
</feature>
<dbReference type="Gene3D" id="2.10.50.10">
    <property type="entry name" value="Tumor Necrosis Factor Receptor, subunit A, domain 2"/>
    <property type="match status" value="1"/>
</dbReference>
<comment type="caution">
    <text evidence="10">The sequence shown here is derived from an EMBL/GenBank/DDBJ whole genome shotgun (WGS) entry which is preliminary data.</text>
</comment>
<feature type="domain" description="Lipid desaturase" evidence="9">
    <location>
        <begin position="1539"/>
        <end position="1685"/>
    </location>
</feature>
<dbReference type="SMART" id="SM01411">
    <property type="entry name" value="Ephrin_rec_like"/>
    <property type="match status" value="1"/>
</dbReference>
<dbReference type="OrthoDB" id="439917at2759"/>
<dbReference type="GO" id="GO:0016020">
    <property type="term" value="C:membrane"/>
    <property type="evidence" value="ECO:0007669"/>
    <property type="project" value="UniProtKB-SubCell"/>
</dbReference>
<evidence type="ECO:0000256" key="8">
    <source>
        <dbReference type="SAM" id="SignalP"/>
    </source>
</evidence>
<feature type="transmembrane region" description="Helical" evidence="7">
    <location>
        <begin position="766"/>
        <end position="789"/>
    </location>
</feature>
<evidence type="ECO:0000259" key="9">
    <source>
        <dbReference type="Pfam" id="PF10520"/>
    </source>
</evidence>
<evidence type="ECO:0000256" key="6">
    <source>
        <dbReference type="SAM" id="MobiDB-lite"/>
    </source>
</evidence>
<dbReference type="UniPathway" id="UPA00199"/>
<dbReference type="OMA" id="ITETIRW"/>
<dbReference type="Proteomes" id="UP000186817">
    <property type="component" value="Unassembled WGS sequence"/>
</dbReference>